<dbReference type="Pfam" id="PF12673">
    <property type="entry name" value="SipL"/>
    <property type="match status" value="3"/>
</dbReference>
<proteinExistence type="predicted"/>
<dbReference type="InterPro" id="IPR036779">
    <property type="entry name" value="LysM_dom_sf"/>
</dbReference>
<feature type="domain" description="LysM" evidence="1">
    <location>
        <begin position="469"/>
        <end position="512"/>
    </location>
</feature>
<dbReference type="InterPro" id="IPR018392">
    <property type="entry name" value="LysM"/>
</dbReference>
<keyword evidence="3" id="KW-1185">Reference proteome</keyword>
<evidence type="ECO:0000259" key="1">
    <source>
        <dbReference type="PROSITE" id="PS51782"/>
    </source>
</evidence>
<dbReference type="PROSITE" id="PS51782">
    <property type="entry name" value="LYSM"/>
    <property type="match status" value="1"/>
</dbReference>
<dbReference type="CDD" id="cd00118">
    <property type="entry name" value="LysM"/>
    <property type="match status" value="1"/>
</dbReference>
<dbReference type="SUPFAM" id="SSF54106">
    <property type="entry name" value="LysM domain"/>
    <property type="match status" value="1"/>
</dbReference>
<accession>A0ABR7IL86</accession>
<protein>
    <submittedName>
        <fullName evidence="2">DUF3794 domain-containing protein</fullName>
    </submittedName>
</protein>
<evidence type="ECO:0000313" key="2">
    <source>
        <dbReference type="EMBL" id="MBC5780790.1"/>
    </source>
</evidence>
<gene>
    <name evidence="2" type="ORF">H8Z82_14260</name>
</gene>
<dbReference type="SMART" id="SM00257">
    <property type="entry name" value="LysM"/>
    <property type="match status" value="1"/>
</dbReference>
<dbReference type="Pfam" id="PF01476">
    <property type="entry name" value="LysM"/>
    <property type="match status" value="1"/>
</dbReference>
<dbReference type="InterPro" id="IPR024300">
    <property type="entry name" value="SipL_SPOCS_dom"/>
</dbReference>
<dbReference type="Proteomes" id="UP000649826">
    <property type="component" value="Unassembled WGS sequence"/>
</dbReference>
<sequence>MELKKETVQMLRVKSKAASQVTFDEDYNVPDTRPDIGRMIQSKAEISMDEVRLSEGRAFLKGSLNVDMLYVGEKEGRIYSLAAKLPVDETVNLEGIEGGDKLCLNWEMEDLSIHVIHSRKLNIKAIVTFYAAVDETTGIQIPVALEEEDISVKKKRVGLMSLCIHKKDTLRIKEDIELAANRPNVESLLWHTIEPRNLDLRVEKDKIRVKGELAVFILYEGTDEEALPQWQEYTLPFSREMECQGCGEELIPHIEVSLIHQGMEVKPDGDGEERIFQVDAVLELNMKLYREVEYDLVQDVYTPLKECVLHGKQEILESLLVRNLSRFRMNDRIKVKESQGKVLQLCHSCGRVKIDKTRITEEGIQVEGIVILRLLYIIGNDEMPFYSMEAMLPFTHVIDAKGVGPDCRYFLHSELEQLSVTMADGDEIEVKASVGLNVLVFRQWEEMIIDHVEEKPLDMKKIQDMPGVTVYMVKPGDTLWDIARSFYTTVEEICTMNSLQEAEISPGQSLLLVKQVQS</sequence>
<comment type="caution">
    <text evidence="2">The sequence shown here is derived from an EMBL/GenBank/DDBJ whole genome shotgun (WGS) entry which is preliminary data.</text>
</comment>
<name>A0ABR7IL86_9FIRM</name>
<dbReference type="EMBL" id="JACOQG010000030">
    <property type="protein sequence ID" value="MBC5780790.1"/>
    <property type="molecule type" value="Genomic_DNA"/>
</dbReference>
<reference evidence="2 3" key="1">
    <citation type="submission" date="2020-08" db="EMBL/GenBank/DDBJ databases">
        <title>Genome public.</title>
        <authorList>
            <person name="Liu C."/>
            <person name="Sun Q."/>
        </authorList>
    </citation>
    <scope>NUCLEOTIDE SEQUENCE [LARGE SCALE GENOMIC DNA]</scope>
    <source>
        <strain evidence="2 3">M29</strain>
    </source>
</reference>
<evidence type="ECO:0000313" key="3">
    <source>
        <dbReference type="Proteomes" id="UP000649826"/>
    </source>
</evidence>
<dbReference type="Gene3D" id="3.10.350.10">
    <property type="entry name" value="LysM domain"/>
    <property type="match status" value="1"/>
</dbReference>
<organism evidence="2 3">
    <name type="scientific">Blautia difficilis</name>
    <dbReference type="NCBI Taxonomy" id="2763027"/>
    <lineage>
        <taxon>Bacteria</taxon>
        <taxon>Bacillati</taxon>
        <taxon>Bacillota</taxon>
        <taxon>Clostridia</taxon>
        <taxon>Lachnospirales</taxon>
        <taxon>Lachnospiraceae</taxon>
        <taxon>Blautia</taxon>
    </lineage>
</organism>